<feature type="binding site" evidence="9">
    <location>
        <position position="156"/>
    </location>
    <ligand>
        <name>cob(II)alamin</name>
        <dbReference type="ChEBI" id="CHEBI:16304"/>
    </ligand>
</feature>
<comment type="caution">
    <text evidence="11">The sequence shown here is derived from an EMBL/GenBank/DDBJ whole genome shotgun (WGS) entry which is preliminary data.</text>
</comment>
<feature type="binding site" evidence="9">
    <location>
        <position position="180"/>
    </location>
    <ligand>
        <name>cob(II)alamin</name>
        <dbReference type="ChEBI" id="CHEBI:16304"/>
    </ligand>
</feature>
<feature type="binding site" evidence="9">
    <location>
        <begin position="263"/>
        <end position="264"/>
    </location>
    <ligand>
        <name>cob(II)alamin</name>
        <dbReference type="ChEBI" id="CHEBI:16304"/>
    </ligand>
</feature>
<keyword evidence="12" id="KW-1185">Reference proteome</keyword>
<dbReference type="Gene3D" id="3.30.70.20">
    <property type="match status" value="1"/>
</dbReference>
<keyword evidence="2 9" id="KW-0963">Cytoplasm</keyword>
<evidence type="ECO:0000256" key="6">
    <source>
        <dbReference type="ARBA" id="ARBA00023002"/>
    </source>
</evidence>
<dbReference type="SUPFAM" id="SSF46548">
    <property type="entry name" value="alpha-helical ferredoxin"/>
    <property type="match status" value="1"/>
</dbReference>
<feature type="binding site" evidence="9">
    <location>
        <position position="236"/>
    </location>
    <ligand>
        <name>[4Fe-4S] cluster</name>
        <dbReference type="ChEBI" id="CHEBI:49883"/>
        <label>2</label>
    </ligand>
</feature>
<dbReference type="InterPro" id="IPR013542">
    <property type="entry name" value="QueG_DUF1730"/>
</dbReference>
<proteinExistence type="inferred from homology"/>
<dbReference type="PANTHER" id="PTHR30002:SF4">
    <property type="entry name" value="EPOXYQUEUOSINE REDUCTASE"/>
    <property type="match status" value="1"/>
</dbReference>
<evidence type="ECO:0000256" key="7">
    <source>
        <dbReference type="ARBA" id="ARBA00023004"/>
    </source>
</evidence>
<name>A0ABS1T0G3_9GAMM</name>
<dbReference type="InterPro" id="IPR017900">
    <property type="entry name" value="4Fe4S_Fe_S_CS"/>
</dbReference>
<accession>A0ABS1T0G3</accession>
<comment type="similarity">
    <text evidence="9">Belongs to the QueG family.</text>
</comment>
<feature type="binding site" evidence="9">
    <location>
        <position position="263"/>
    </location>
    <ligand>
        <name>[4Fe-4S] cluster</name>
        <dbReference type="ChEBI" id="CHEBI:49883"/>
        <label>2</label>
    </ligand>
</feature>
<organism evidence="11 12">
    <name type="scientific">Shewanella schlegeliana</name>
    <dbReference type="NCBI Taxonomy" id="190308"/>
    <lineage>
        <taxon>Bacteria</taxon>
        <taxon>Pseudomonadati</taxon>
        <taxon>Pseudomonadota</taxon>
        <taxon>Gammaproteobacteria</taxon>
        <taxon>Alteromonadales</taxon>
        <taxon>Shewanellaceae</taxon>
        <taxon>Shewanella</taxon>
    </lineage>
</organism>
<dbReference type="Pfam" id="PF13484">
    <property type="entry name" value="Fer4_16"/>
    <property type="match status" value="1"/>
</dbReference>
<feature type="binding site" evidence="9">
    <location>
        <position position="220"/>
    </location>
    <ligand>
        <name>[4Fe-4S] cluster</name>
        <dbReference type="ChEBI" id="CHEBI:49883"/>
        <label>2</label>
    </ligand>
</feature>
<feature type="binding site" evidence="9">
    <location>
        <position position="213"/>
    </location>
    <ligand>
        <name>[4Fe-4S] cluster</name>
        <dbReference type="ChEBI" id="CHEBI:49883"/>
        <label>1</label>
    </ligand>
</feature>
<evidence type="ECO:0000256" key="5">
    <source>
        <dbReference type="ARBA" id="ARBA00022785"/>
    </source>
</evidence>
<dbReference type="Proteomes" id="UP000604898">
    <property type="component" value="Unassembled WGS sequence"/>
</dbReference>
<feature type="binding site" evidence="9">
    <location>
        <position position="174"/>
    </location>
    <ligand>
        <name>cob(II)alamin</name>
        <dbReference type="ChEBI" id="CHEBI:16304"/>
    </ligand>
</feature>
<evidence type="ECO:0000256" key="2">
    <source>
        <dbReference type="ARBA" id="ARBA00022490"/>
    </source>
</evidence>
<dbReference type="EMBL" id="JAESVD010000008">
    <property type="protein sequence ID" value="MBL4914272.1"/>
    <property type="molecule type" value="Genomic_DNA"/>
</dbReference>
<feature type="binding site" evidence="9">
    <location>
        <position position="238"/>
    </location>
    <ligand>
        <name>cob(II)alamin</name>
        <dbReference type="ChEBI" id="CHEBI:16304"/>
    </ligand>
</feature>
<evidence type="ECO:0000313" key="11">
    <source>
        <dbReference type="EMBL" id="MBL4914272.1"/>
    </source>
</evidence>
<dbReference type="InterPro" id="IPR004453">
    <property type="entry name" value="QueG"/>
</dbReference>
<evidence type="ECO:0000256" key="1">
    <source>
        <dbReference type="ARBA" id="ARBA00022485"/>
    </source>
</evidence>
<dbReference type="RefSeq" id="WP_202722529.1">
    <property type="nucleotide sequence ID" value="NZ_BPEX01000020.1"/>
</dbReference>
<evidence type="ECO:0000259" key="10">
    <source>
        <dbReference type="PROSITE" id="PS51379"/>
    </source>
</evidence>
<dbReference type="PANTHER" id="PTHR30002">
    <property type="entry name" value="EPOXYQUEUOSINE REDUCTASE"/>
    <property type="match status" value="1"/>
</dbReference>
<dbReference type="PROSITE" id="PS00198">
    <property type="entry name" value="4FE4S_FER_1"/>
    <property type="match status" value="1"/>
</dbReference>
<feature type="domain" description="4Fe-4S ferredoxin-type" evidence="10">
    <location>
        <begin position="198"/>
        <end position="230"/>
    </location>
</feature>
<evidence type="ECO:0000256" key="4">
    <source>
        <dbReference type="ARBA" id="ARBA00022723"/>
    </source>
</evidence>
<comment type="function">
    <text evidence="9">Catalyzes the conversion of epoxyqueuosine (oQ) to queuosine (Q), which is a hypermodified base found in the wobble positions of tRNA(Asp), tRNA(Asn), tRNA(His) and tRNA(Tyr).</text>
</comment>
<keyword evidence="5 9" id="KW-0671">Queuosine biosynthesis</keyword>
<gene>
    <name evidence="9 11" type="primary">queG</name>
    <name evidence="11" type="ORF">JMA39_14280</name>
</gene>
<feature type="binding site" evidence="9">
    <location>
        <position position="191"/>
    </location>
    <ligand>
        <name>cob(II)alamin</name>
        <dbReference type="ChEBI" id="CHEBI:16304"/>
    </ligand>
</feature>
<feature type="binding site" evidence="9">
    <location>
        <position position="74"/>
    </location>
    <ligand>
        <name>cob(II)alamin</name>
        <dbReference type="ChEBI" id="CHEBI:16304"/>
    </ligand>
</feature>
<keyword evidence="8 9" id="KW-0411">Iron-sulfur</keyword>
<comment type="cofactor">
    <cofactor evidence="9">
        <name>cob(II)alamin</name>
        <dbReference type="ChEBI" id="CHEBI:16304"/>
    </cofactor>
</comment>
<reference evidence="11 12" key="1">
    <citation type="submission" date="2021-01" db="EMBL/GenBank/DDBJ databases">
        <title>Genome sequence of Shewanella schlegeliana JCM 11561.</title>
        <authorList>
            <person name="Zhang H."/>
            <person name="Li C."/>
        </authorList>
    </citation>
    <scope>NUCLEOTIDE SEQUENCE [LARGE SCALE GENOMIC DNA]</scope>
    <source>
        <strain evidence="11 12">JCM 11561</strain>
    </source>
</reference>
<keyword evidence="9" id="KW-0170">Cobalt</keyword>
<keyword evidence="7 9" id="KW-0408">Iron</keyword>
<feature type="binding site" evidence="9">
    <location>
        <position position="216"/>
    </location>
    <ligand>
        <name>[4Fe-4S] cluster</name>
        <dbReference type="ChEBI" id="CHEBI:49883"/>
        <label>1</label>
    </ligand>
</feature>
<feature type="binding site" evidence="9">
    <location>
        <position position="270"/>
    </location>
    <ligand>
        <name>[4Fe-4S] cluster</name>
        <dbReference type="ChEBI" id="CHEBI:49883"/>
        <label>1</label>
    </ligand>
</feature>
<comment type="subcellular location">
    <subcellularLocation>
        <location evidence="9">Cytoplasm</location>
    </subcellularLocation>
</comment>
<comment type="catalytic activity">
    <reaction evidence="9">
        <text>epoxyqueuosine(34) in tRNA + AH2 = queuosine(34) in tRNA + A + H2O</text>
        <dbReference type="Rhea" id="RHEA:32159"/>
        <dbReference type="Rhea" id="RHEA-COMP:18571"/>
        <dbReference type="Rhea" id="RHEA-COMP:18582"/>
        <dbReference type="ChEBI" id="CHEBI:13193"/>
        <dbReference type="ChEBI" id="CHEBI:15377"/>
        <dbReference type="ChEBI" id="CHEBI:17499"/>
        <dbReference type="ChEBI" id="CHEBI:194431"/>
        <dbReference type="ChEBI" id="CHEBI:194443"/>
        <dbReference type="EC" id="1.17.99.6"/>
    </reaction>
</comment>
<evidence type="ECO:0000313" key="12">
    <source>
        <dbReference type="Proteomes" id="UP000604898"/>
    </source>
</evidence>
<protein>
    <recommendedName>
        <fullName evidence="9">Epoxyqueuosine reductase</fullName>
        <ecNumber evidence="9">1.17.99.6</ecNumber>
    </recommendedName>
    <alternativeName>
        <fullName evidence="9">Queuosine biosynthesis protein QueG</fullName>
    </alternativeName>
</protein>
<dbReference type="GO" id="GO:0052693">
    <property type="term" value="F:epoxyqueuosine reductase activity"/>
    <property type="evidence" value="ECO:0007669"/>
    <property type="project" value="UniProtKB-EC"/>
</dbReference>
<dbReference type="NCBIfam" id="TIGR00276">
    <property type="entry name" value="tRNA epoxyqueuosine(34) reductase QueG"/>
    <property type="match status" value="1"/>
</dbReference>
<keyword evidence="9" id="KW-0846">Cobalamin</keyword>
<sequence>MSDTPSQLATPDSLTPTQLGALALQIKTWGQELGFAQIGICDTDLSKEEPKLQQWLEMGYHGEMGYMANHGMMRARPHELHPGTKRVITARMNYLPPEAGFACNLKDPNLGYISRYAGGRDYHKMIRNRLKKLGDRIEAELKLLGVDKPNSRPFVDSAPILERPLADKAGLGWTGKHSLLLNQDAGSWFFLGELLIDLPLPVDIPVAEGCNTCVACIKSCPTNAIVEPYTVDGSRCISYLTIELQGAIPMEFRQAIGNRIYGCDDCQLVCPVNAKAPLTEESDFHTRPSLKQPQLLELFSWSEAEFLKLTEGSPIRRIGHGHWLRNIAVALGNAPHSEASITALEARKLSNEVDEMVGEHIDWALEQQHQKLQAAHSLGLNESASSLSRKTQRIIRSVEKGLTRDA</sequence>
<evidence type="ECO:0000256" key="8">
    <source>
        <dbReference type="ARBA" id="ARBA00023014"/>
    </source>
</evidence>
<feature type="binding site" evidence="9">
    <location>
        <position position="266"/>
    </location>
    <ligand>
        <name>[4Fe-4S] cluster</name>
        <dbReference type="ChEBI" id="CHEBI:49883"/>
        <label>2</label>
    </ligand>
</feature>
<evidence type="ECO:0000256" key="3">
    <source>
        <dbReference type="ARBA" id="ARBA00022694"/>
    </source>
</evidence>
<keyword evidence="6 9" id="KW-0560">Oxidoreductase</keyword>
<dbReference type="EC" id="1.17.99.6" evidence="9"/>
<keyword evidence="4 9" id="KW-0479">Metal-binding</keyword>
<dbReference type="Pfam" id="PF08331">
    <property type="entry name" value="QueG_DUF1730"/>
    <property type="match status" value="1"/>
</dbReference>
<comment type="caution">
    <text evidence="9">Lacks conserved residue(s) required for the propagation of feature annotation.</text>
</comment>
<comment type="subunit">
    <text evidence="9">Monomer.</text>
</comment>
<dbReference type="HAMAP" id="MF_00916">
    <property type="entry name" value="QueG"/>
    <property type="match status" value="1"/>
</dbReference>
<dbReference type="PROSITE" id="PS51379">
    <property type="entry name" value="4FE4S_FER_2"/>
    <property type="match status" value="1"/>
</dbReference>
<comment type="cofactor">
    <cofactor evidence="9">
        <name>[4Fe-4S] cluster</name>
        <dbReference type="ChEBI" id="CHEBI:49883"/>
    </cofactor>
    <text evidence="9">Binds 2 [4Fe-4S] clusters per monomer.</text>
</comment>
<keyword evidence="3 9" id="KW-0819">tRNA processing</keyword>
<dbReference type="InterPro" id="IPR017896">
    <property type="entry name" value="4Fe4S_Fe-S-bd"/>
</dbReference>
<feature type="binding site" evidence="9">
    <location>
        <position position="210"/>
    </location>
    <ligand>
        <name>[4Fe-4S] cluster</name>
        <dbReference type="ChEBI" id="CHEBI:49883"/>
        <label>1</label>
    </ligand>
</feature>
<keyword evidence="1 9" id="KW-0004">4Fe-4S</keyword>
<comment type="pathway">
    <text evidence="9">tRNA modification; tRNA-queuosine biosynthesis.</text>
</comment>
<evidence type="ECO:0000256" key="9">
    <source>
        <dbReference type="HAMAP-Rule" id="MF_00916"/>
    </source>
</evidence>
<feature type="active site" description="Proton donor" evidence="9">
    <location>
        <position position="156"/>
    </location>
</feature>